<feature type="compositionally biased region" description="Low complexity" evidence="1">
    <location>
        <begin position="76"/>
        <end position="92"/>
    </location>
</feature>
<evidence type="ECO:0000313" key="4">
    <source>
        <dbReference type="Proteomes" id="UP001501523"/>
    </source>
</evidence>
<name>A0ABN1ITN0_9GAMM</name>
<feature type="region of interest" description="Disordered" evidence="1">
    <location>
        <begin position="76"/>
        <end position="111"/>
    </location>
</feature>
<organism evidence="3 4">
    <name type="scientific">Dokdonella soli</name>
    <dbReference type="NCBI Taxonomy" id="529810"/>
    <lineage>
        <taxon>Bacteria</taxon>
        <taxon>Pseudomonadati</taxon>
        <taxon>Pseudomonadota</taxon>
        <taxon>Gammaproteobacteria</taxon>
        <taxon>Lysobacterales</taxon>
        <taxon>Rhodanobacteraceae</taxon>
        <taxon>Dokdonella</taxon>
    </lineage>
</organism>
<accession>A0ABN1ITN0</accession>
<sequence>MQLKTTCSLALAFALAFGSGAVFAQDMSKTGKPLTAQQEKMKGCNAEAKTKALAGADRKAFMKTCLSGSSAAAAAPAAKPAAAEKPATAKTTQQEKMKACSTDAKEKKLKGADRKTFMSTCLKGEGAAAH</sequence>
<comment type="caution">
    <text evidence="3">The sequence shown here is derived from an EMBL/GenBank/DDBJ whole genome shotgun (WGS) entry which is preliminary data.</text>
</comment>
<dbReference type="RefSeq" id="WP_379988478.1">
    <property type="nucleotide sequence ID" value="NZ_BAAAEU010000024.1"/>
</dbReference>
<feature type="chain" id="PRO_5047047222" description="Phosphate starvation-inducible protein PsiF" evidence="2">
    <location>
        <begin position="25"/>
        <end position="130"/>
    </location>
</feature>
<reference evidence="3 4" key="1">
    <citation type="journal article" date="2019" name="Int. J. Syst. Evol. Microbiol.">
        <title>The Global Catalogue of Microorganisms (GCM) 10K type strain sequencing project: providing services to taxonomists for standard genome sequencing and annotation.</title>
        <authorList>
            <consortium name="The Broad Institute Genomics Platform"/>
            <consortium name="The Broad Institute Genome Sequencing Center for Infectious Disease"/>
            <person name="Wu L."/>
            <person name="Ma J."/>
        </authorList>
    </citation>
    <scope>NUCLEOTIDE SEQUENCE [LARGE SCALE GENOMIC DNA]</scope>
    <source>
        <strain evidence="3 4">JCM 15421</strain>
    </source>
</reference>
<feature type="signal peptide" evidence="2">
    <location>
        <begin position="1"/>
        <end position="24"/>
    </location>
</feature>
<dbReference type="EMBL" id="BAAAEU010000024">
    <property type="protein sequence ID" value="GAA0721141.1"/>
    <property type="molecule type" value="Genomic_DNA"/>
</dbReference>
<protein>
    <recommendedName>
        <fullName evidence="5">Phosphate starvation-inducible protein PsiF</fullName>
    </recommendedName>
</protein>
<gene>
    <name evidence="3" type="ORF">GCM10009105_31200</name>
</gene>
<dbReference type="Pfam" id="PF07769">
    <property type="entry name" value="PsiF_repeat"/>
    <property type="match status" value="2"/>
</dbReference>
<dbReference type="InterPro" id="IPR011690">
    <property type="entry name" value="P_starv_induced_PsiF"/>
</dbReference>
<evidence type="ECO:0000256" key="1">
    <source>
        <dbReference type="SAM" id="MobiDB-lite"/>
    </source>
</evidence>
<evidence type="ECO:0000256" key="2">
    <source>
        <dbReference type="SAM" id="SignalP"/>
    </source>
</evidence>
<evidence type="ECO:0000313" key="3">
    <source>
        <dbReference type="EMBL" id="GAA0721141.1"/>
    </source>
</evidence>
<keyword evidence="2" id="KW-0732">Signal</keyword>
<dbReference type="Proteomes" id="UP001501523">
    <property type="component" value="Unassembled WGS sequence"/>
</dbReference>
<feature type="compositionally biased region" description="Basic and acidic residues" evidence="1">
    <location>
        <begin position="93"/>
        <end position="111"/>
    </location>
</feature>
<evidence type="ECO:0008006" key="5">
    <source>
        <dbReference type="Google" id="ProtNLM"/>
    </source>
</evidence>
<proteinExistence type="predicted"/>
<keyword evidence="4" id="KW-1185">Reference proteome</keyword>